<evidence type="ECO:0000313" key="3">
    <source>
        <dbReference type="EMBL" id="AES74052.1"/>
    </source>
</evidence>
<dbReference type="InterPro" id="IPR013499">
    <property type="entry name" value="TopoI_euk"/>
</dbReference>
<dbReference type="PaxDb" id="3880-AES74052"/>
<proteinExistence type="predicted"/>
<keyword evidence="5" id="KW-1185">Reference proteome</keyword>
<dbReference type="SUPFAM" id="SSF56349">
    <property type="entry name" value="DNA breaking-rejoining enzymes"/>
    <property type="match status" value="1"/>
</dbReference>
<sequence>MFYSIFYSSPSSTSTAKSNKKRKGLNRFIEMHFDKEGIGDECGPRVAHALRWYERFHEKKKKDVYHNANKQVAIICNHQCSVSKIHSEQISKLNEKIDELQADLKKLKIDLERDREKISQTSAKIKKMQHDMHTKEDLKTVALVACCKRHEVPIEKGGFGCSSCSYQLFLFPSNEGRFDGATNIAVSRLVFYEGERPRATDNNLLGSLSLSYLPGARRQPLDVCFSINENELDTITSDKERLSTIDIEKMIEEAERYSFDDKMFLMTPSL</sequence>
<dbReference type="eggNOG" id="KOG0101">
    <property type="taxonomic scope" value="Eukaryota"/>
</dbReference>
<dbReference type="SUPFAM" id="SSF100920">
    <property type="entry name" value="Heat shock protein 70kD (HSP70), peptide-binding domain"/>
    <property type="match status" value="1"/>
</dbReference>
<dbReference type="STRING" id="3880.G7J5C4"/>
<evidence type="ECO:0000259" key="2">
    <source>
        <dbReference type="SMART" id="SM00435"/>
    </source>
</evidence>
<dbReference type="EMBL" id="CM001219">
    <property type="protein sequence ID" value="AES74052.1"/>
    <property type="molecule type" value="Genomic_DNA"/>
</dbReference>
<dbReference type="InterPro" id="IPR029047">
    <property type="entry name" value="HSP70_peptide-bd_sf"/>
</dbReference>
<protein>
    <submittedName>
        <fullName evidence="3">Eukaryotic DNA topoisomerase I, catalytic core protein</fullName>
    </submittedName>
</protein>
<dbReference type="AlphaFoldDB" id="G7J5C4"/>
<dbReference type="EnsemblPlants" id="AES74052">
    <property type="protein sequence ID" value="AES74052"/>
    <property type="gene ID" value="MTR_3g114360"/>
</dbReference>
<evidence type="ECO:0000313" key="4">
    <source>
        <dbReference type="EnsemblPlants" id="AES74052"/>
    </source>
</evidence>
<dbReference type="HOGENOM" id="CLU_1031937_0_0_1"/>
<dbReference type="GO" id="GO:0006265">
    <property type="term" value="P:DNA topological change"/>
    <property type="evidence" value="ECO:0007669"/>
    <property type="project" value="InterPro"/>
</dbReference>
<dbReference type="InterPro" id="IPR013500">
    <property type="entry name" value="TopoI_cat_euk"/>
</dbReference>
<reference evidence="3 5" key="1">
    <citation type="journal article" date="2011" name="Nature">
        <title>The Medicago genome provides insight into the evolution of rhizobial symbioses.</title>
        <authorList>
            <person name="Young N.D."/>
            <person name="Debelle F."/>
            <person name="Oldroyd G.E."/>
            <person name="Geurts R."/>
            <person name="Cannon S.B."/>
            <person name="Udvardi M.K."/>
            <person name="Benedito V.A."/>
            <person name="Mayer K.F."/>
            <person name="Gouzy J."/>
            <person name="Schoof H."/>
            <person name="Van de Peer Y."/>
            <person name="Proost S."/>
            <person name="Cook D.R."/>
            <person name="Meyers B.C."/>
            <person name="Spannagl M."/>
            <person name="Cheung F."/>
            <person name="De Mita S."/>
            <person name="Krishnakumar V."/>
            <person name="Gundlach H."/>
            <person name="Zhou S."/>
            <person name="Mudge J."/>
            <person name="Bharti A.K."/>
            <person name="Murray J.D."/>
            <person name="Naoumkina M.A."/>
            <person name="Rosen B."/>
            <person name="Silverstein K.A."/>
            <person name="Tang H."/>
            <person name="Rombauts S."/>
            <person name="Zhao P.X."/>
            <person name="Zhou P."/>
            <person name="Barbe V."/>
            <person name="Bardou P."/>
            <person name="Bechner M."/>
            <person name="Bellec A."/>
            <person name="Berger A."/>
            <person name="Berges H."/>
            <person name="Bidwell S."/>
            <person name="Bisseling T."/>
            <person name="Choisne N."/>
            <person name="Couloux A."/>
            <person name="Denny R."/>
            <person name="Deshpande S."/>
            <person name="Dai X."/>
            <person name="Doyle J.J."/>
            <person name="Dudez A.M."/>
            <person name="Farmer A.D."/>
            <person name="Fouteau S."/>
            <person name="Franken C."/>
            <person name="Gibelin C."/>
            <person name="Gish J."/>
            <person name="Goldstein S."/>
            <person name="Gonzalez A.J."/>
            <person name="Green P.J."/>
            <person name="Hallab A."/>
            <person name="Hartog M."/>
            <person name="Hua A."/>
            <person name="Humphray S.J."/>
            <person name="Jeong D.H."/>
            <person name="Jing Y."/>
            <person name="Jocker A."/>
            <person name="Kenton S.M."/>
            <person name="Kim D.J."/>
            <person name="Klee K."/>
            <person name="Lai H."/>
            <person name="Lang C."/>
            <person name="Lin S."/>
            <person name="Macmil S.L."/>
            <person name="Magdelenat G."/>
            <person name="Matthews L."/>
            <person name="McCorrison J."/>
            <person name="Monaghan E.L."/>
            <person name="Mun J.H."/>
            <person name="Najar F.Z."/>
            <person name="Nicholson C."/>
            <person name="Noirot C."/>
            <person name="O'Bleness M."/>
            <person name="Paule C.R."/>
            <person name="Poulain J."/>
            <person name="Prion F."/>
            <person name="Qin B."/>
            <person name="Qu C."/>
            <person name="Retzel E.F."/>
            <person name="Riddle C."/>
            <person name="Sallet E."/>
            <person name="Samain S."/>
            <person name="Samson N."/>
            <person name="Sanders I."/>
            <person name="Saurat O."/>
            <person name="Scarpelli C."/>
            <person name="Schiex T."/>
            <person name="Segurens B."/>
            <person name="Severin A.J."/>
            <person name="Sherrier D.J."/>
            <person name="Shi R."/>
            <person name="Sims S."/>
            <person name="Singer S.R."/>
            <person name="Sinharoy S."/>
            <person name="Sterck L."/>
            <person name="Viollet A."/>
            <person name="Wang B.B."/>
            <person name="Wang K."/>
            <person name="Wang M."/>
            <person name="Wang X."/>
            <person name="Warfsmann J."/>
            <person name="Weissenbach J."/>
            <person name="White D.D."/>
            <person name="White J.D."/>
            <person name="Wiley G.B."/>
            <person name="Wincker P."/>
            <person name="Xing Y."/>
            <person name="Yang L."/>
            <person name="Yao Z."/>
            <person name="Ying F."/>
            <person name="Zhai J."/>
            <person name="Zhou L."/>
            <person name="Zuber A."/>
            <person name="Denarie J."/>
            <person name="Dixon R.A."/>
            <person name="May G.D."/>
            <person name="Schwartz D.C."/>
            <person name="Rogers J."/>
            <person name="Quetier F."/>
            <person name="Town C.D."/>
            <person name="Roe B.A."/>
        </authorList>
    </citation>
    <scope>NUCLEOTIDE SEQUENCE [LARGE SCALE GENOMIC DNA]</scope>
    <source>
        <strain evidence="3">A17</strain>
        <strain evidence="4 5">cv. Jemalong A17</strain>
    </source>
</reference>
<dbReference type="Gene3D" id="2.60.34.10">
    <property type="entry name" value="Substrate Binding Domain Of DNAk, Chain A, domain 1"/>
    <property type="match status" value="1"/>
</dbReference>
<dbReference type="SMART" id="SM00435">
    <property type="entry name" value="TOPEUc"/>
    <property type="match status" value="1"/>
</dbReference>
<feature type="coiled-coil region" evidence="1">
    <location>
        <begin position="83"/>
        <end position="131"/>
    </location>
</feature>
<dbReference type="eggNOG" id="KOG0981">
    <property type="taxonomic scope" value="Eukaryota"/>
</dbReference>
<dbReference type="Gene3D" id="1.10.132.10">
    <property type="match status" value="1"/>
</dbReference>
<dbReference type="Proteomes" id="UP000002051">
    <property type="component" value="Chromosome 3"/>
</dbReference>
<organism evidence="3 5">
    <name type="scientific">Medicago truncatula</name>
    <name type="common">Barrel medic</name>
    <name type="synonym">Medicago tribuloides</name>
    <dbReference type="NCBI Taxonomy" id="3880"/>
    <lineage>
        <taxon>Eukaryota</taxon>
        <taxon>Viridiplantae</taxon>
        <taxon>Streptophyta</taxon>
        <taxon>Embryophyta</taxon>
        <taxon>Tracheophyta</taxon>
        <taxon>Spermatophyta</taxon>
        <taxon>Magnoliopsida</taxon>
        <taxon>eudicotyledons</taxon>
        <taxon>Gunneridae</taxon>
        <taxon>Pentapetalae</taxon>
        <taxon>rosids</taxon>
        <taxon>fabids</taxon>
        <taxon>Fabales</taxon>
        <taxon>Fabaceae</taxon>
        <taxon>Papilionoideae</taxon>
        <taxon>50 kb inversion clade</taxon>
        <taxon>NPAAA clade</taxon>
        <taxon>Hologalegina</taxon>
        <taxon>IRL clade</taxon>
        <taxon>Trifolieae</taxon>
        <taxon>Medicago</taxon>
    </lineage>
</organism>
<evidence type="ECO:0000256" key="1">
    <source>
        <dbReference type="SAM" id="Coils"/>
    </source>
</evidence>
<feature type="domain" description="DNA topoisomerase I eukaryotic-type" evidence="2">
    <location>
        <begin position="10"/>
        <end position="151"/>
    </location>
</feature>
<reference evidence="4" key="3">
    <citation type="submission" date="2015-04" db="UniProtKB">
        <authorList>
            <consortium name="EnsemblPlants"/>
        </authorList>
    </citation>
    <scope>IDENTIFICATION</scope>
    <source>
        <strain evidence="4">cv. Jemalong A17</strain>
    </source>
</reference>
<name>G7J5C4_MEDTR</name>
<dbReference type="PANTHER" id="PTHR10290">
    <property type="entry name" value="DNA TOPOISOMERASE I"/>
    <property type="match status" value="1"/>
</dbReference>
<keyword evidence="1" id="KW-0175">Coiled coil</keyword>
<evidence type="ECO:0000313" key="5">
    <source>
        <dbReference type="Proteomes" id="UP000002051"/>
    </source>
</evidence>
<dbReference type="InterPro" id="IPR014727">
    <property type="entry name" value="TopoI_cat_a/b-sub_euk"/>
</dbReference>
<dbReference type="Pfam" id="PF01028">
    <property type="entry name" value="Topoisom_I"/>
    <property type="match status" value="1"/>
</dbReference>
<dbReference type="GO" id="GO:0003917">
    <property type="term" value="F:DNA topoisomerase type I (single strand cut, ATP-independent) activity"/>
    <property type="evidence" value="ECO:0007669"/>
    <property type="project" value="InterPro"/>
</dbReference>
<dbReference type="PANTHER" id="PTHR10290:SF23">
    <property type="entry name" value="DNA TOPOISOMERASE 1 BETA"/>
    <property type="match status" value="1"/>
</dbReference>
<dbReference type="GO" id="GO:0003677">
    <property type="term" value="F:DNA binding"/>
    <property type="evidence" value="ECO:0007669"/>
    <property type="project" value="InterPro"/>
</dbReference>
<gene>
    <name evidence="3" type="ordered locus">MTR_3g114360</name>
</gene>
<dbReference type="InterPro" id="IPR051062">
    <property type="entry name" value="Topoisomerase_IB"/>
</dbReference>
<reference evidence="3 5" key="2">
    <citation type="journal article" date="2014" name="BMC Genomics">
        <title>An improved genome release (version Mt4.0) for the model legume Medicago truncatula.</title>
        <authorList>
            <person name="Tang H."/>
            <person name="Krishnakumar V."/>
            <person name="Bidwell S."/>
            <person name="Rosen B."/>
            <person name="Chan A."/>
            <person name="Zhou S."/>
            <person name="Gentzbittel L."/>
            <person name="Childs K.L."/>
            <person name="Yandell M."/>
            <person name="Gundlach H."/>
            <person name="Mayer K.F."/>
            <person name="Schwartz D.C."/>
            <person name="Town C.D."/>
        </authorList>
    </citation>
    <scope>GENOME REANNOTATION</scope>
    <source>
        <strain evidence="3">A17</strain>
        <strain evidence="4 5">cv. Jemalong A17</strain>
    </source>
</reference>
<dbReference type="GO" id="GO:0005694">
    <property type="term" value="C:chromosome"/>
    <property type="evidence" value="ECO:0007669"/>
    <property type="project" value="InterPro"/>
</dbReference>
<dbReference type="InterPro" id="IPR011010">
    <property type="entry name" value="DNA_brk_join_enz"/>
</dbReference>
<accession>G7J5C4</accession>